<gene>
    <name evidence="1" type="ORF">LAZ67_20001235</name>
</gene>
<evidence type="ECO:0000313" key="2">
    <source>
        <dbReference type="Proteomes" id="UP001235939"/>
    </source>
</evidence>
<keyword evidence="2" id="KW-1185">Reference proteome</keyword>
<dbReference type="Proteomes" id="UP001235939">
    <property type="component" value="Chromosome 20"/>
</dbReference>
<sequence>MSKIKIITTNNINNFKIQQNKFDIVDHFIFSEFKMGDCLEEVKRRIALGSDTMIKLDKIMKDKGISLKIKKRIVEALSFTCGHFWIKEERIEAFEMWTWRNRVPWTQIKGQRLTYLRHIMREISLEKMLRKIEERPSMSWLEESSWKSIFHYLMVVGGQAAAHEVEEFIWNDHFVIPVYSTGGAAGGNYGVPVKIFEMPPPVNKEDWELLSDKTASPEDVAKAIVNILMVIKQSIAAHTNKTQELKAAVGVRNKSRRKQRIIGELSTNRESRVLPTTPSYETSAAPVTMEFNKSRAQPNSSWLRRVFGHRKS</sequence>
<dbReference type="EMBL" id="CP092882">
    <property type="protein sequence ID" value="UYV81451.1"/>
    <property type="molecule type" value="Genomic_DNA"/>
</dbReference>
<protein>
    <submittedName>
        <fullName evidence="1">Uncharacterized protein</fullName>
    </submittedName>
</protein>
<evidence type="ECO:0000313" key="1">
    <source>
        <dbReference type="EMBL" id="UYV81451.1"/>
    </source>
</evidence>
<name>A0ABY6LMA6_9ARAC</name>
<accession>A0ABY6LMA6</accession>
<reference evidence="1 2" key="1">
    <citation type="submission" date="2022-01" db="EMBL/GenBank/DDBJ databases">
        <title>A chromosomal length assembly of Cordylochernes scorpioides.</title>
        <authorList>
            <person name="Zeh D."/>
            <person name="Zeh J."/>
        </authorList>
    </citation>
    <scope>NUCLEOTIDE SEQUENCE [LARGE SCALE GENOMIC DNA]</scope>
    <source>
        <strain evidence="1">IN4F17</strain>
        <tissue evidence="1">Whole Body</tissue>
    </source>
</reference>
<proteinExistence type="predicted"/>
<organism evidence="1 2">
    <name type="scientific">Cordylochernes scorpioides</name>
    <dbReference type="NCBI Taxonomy" id="51811"/>
    <lineage>
        <taxon>Eukaryota</taxon>
        <taxon>Metazoa</taxon>
        <taxon>Ecdysozoa</taxon>
        <taxon>Arthropoda</taxon>
        <taxon>Chelicerata</taxon>
        <taxon>Arachnida</taxon>
        <taxon>Pseudoscorpiones</taxon>
        <taxon>Cheliferoidea</taxon>
        <taxon>Chernetidae</taxon>
        <taxon>Cordylochernes</taxon>
    </lineage>
</organism>